<evidence type="ECO:0000256" key="1">
    <source>
        <dbReference type="ARBA" id="ARBA00003198"/>
    </source>
</evidence>
<dbReference type="InterPro" id="IPR057291">
    <property type="entry name" value="CHX17_2nd"/>
</dbReference>
<keyword evidence="17" id="KW-1185">Reference proteome</keyword>
<organism evidence="16 17">
    <name type="scientific">Carex littledalei</name>
    <dbReference type="NCBI Taxonomy" id="544730"/>
    <lineage>
        <taxon>Eukaryota</taxon>
        <taxon>Viridiplantae</taxon>
        <taxon>Streptophyta</taxon>
        <taxon>Embryophyta</taxon>
        <taxon>Tracheophyta</taxon>
        <taxon>Spermatophyta</taxon>
        <taxon>Magnoliopsida</taxon>
        <taxon>Liliopsida</taxon>
        <taxon>Poales</taxon>
        <taxon>Cyperaceae</taxon>
        <taxon>Cyperoideae</taxon>
        <taxon>Cariceae</taxon>
        <taxon>Carex</taxon>
        <taxon>Carex subgen. Euthyceras</taxon>
    </lineage>
</organism>
<feature type="domain" description="Cation/H(+) antiporter central" evidence="14">
    <location>
        <begin position="511"/>
        <end position="649"/>
    </location>
</feature>
<feature type="transmembrane region" description="Helical" evidence="12">
    <location>
        <begin position="341"/>
        <end position="361"/>
    </location>
</feature>
<dbReference type="Gene3D" id="1.20.1530.20">
    <property type="match status" value="1"/>
</dbReference>
<evidence type="ECO:0000256" key="12">
    <source>
        <dbReference type="SAM" id="Phobius"/>
    </source>
</evidence>
<dbReference type="GO" id="GO:1902600">
    <property type="term" value="P:proton transmembrane transport"/>
    <property type="evidence" value="ECO:0007669"/>
    <property type="project" value="InterPro"/>
</dbReference>
<keyword evidence="9" id="KW-0406">Ion transport</keyword>
<dbReference type="OrthoDB" id="625952at2759"/>
<accession>A0A833QPC8</accession>
<sequence length="869" mass="96481">MLMNGLWRKKTELSKFALTTYFVQSIFFILLSRVFGIILSPLHQPPFVCDVLVGIIFGSGYVIKDHKFNEIFVSKLSTPLLELLGNFGLMYMMFLAGVKLDTTLVKGIKCKFAITTATLLVLPVVFTFVASFKLGIGKDLLLQDADILRGLEAYPTQISNMNGIDTRGFIKEIKKIAKHQRVCFLLFISLALSLTSFPMVFYKVTCLKIISTEPGRLALSASVVSELVGWVALAALICWWKLELVAPVYLACWAILWIVFCLVAVRPMIRWVQCRMLSTEQMTNRYIGLVMVGIAAGGLLNEIVGMHAAFGAFVLGLAFPAGPLAAALVDRSEEFLKNFMYRFFFVTVGFISDFEFTNHPIVREKGSRHEGSAFVIVILVAMACKLLSGLIVAVSFYMPAKDGLTLGMLLLTNGPLNYYVLKATSTKQVFNRVEYMAVLVGITLTTAVASPLVALILRQSKRRVVYRRRNLQRSTHDSELRMVACVHNYRNVPSIITLLEASNPTMQSPIFLYVLQLIELVGRASAMLIVHNQDSRQGCYRQQNIATSNRGEQQTELINASFENYEQHSGGVSVQFLTAISLYATMHEDVITIAEDRHAALIMLPFHMAVGVSGELETVNPAIRTINQNIIAKAPCSVAIFVDRDLAIATNFVAEAQNLSINVALLFFGGPDDRDALAYAWRMADHPSVNLIVLRFIPEDKRNSSVAGTMSQKEFAELIEADADRQLDEDFIAEFRLQIVGNESVVYAEQVVSDSEETVAAIRSVENCDLFVVGRGHGRSSICTVGLEEWSEFSELGVIGDFLISSDSEIKASVLVIQQYTGTGLGSEASTAVPHNSQMKIIEIIKYVGHQCWNKIFEPKSEENRRTNC</sequence>
<keyword evidence="7" id="KW-0630">Potassium</keyword>
<dbReference type="GO" id="GO:0006813">
    <property type="term" value="P:potassium ion transport"/>
    <property type="evidence" value="ECO:0007669"/>
    <property type="project" value="UniProtKB-KW"/>
</dbReference>
<evidence type="ECO:0000256" key="10">
    <source>
        <dbReference type="ARBA" id="ARBA00023136"/>
    </source>
</evidence>
<comment type="function">
    <text evidence="1">May function as sodium-coupled metabolite transporter across the chloroplast envelope.</text>
</comment>
<feature type="domain" description="Cation/H+ exchanger transmembrane" evidence="13">
    <location>
        <begin position="31"/>
        <end position="454"/>
    </location>
</feature>
<keyword evidence="4" id="KW-0813">Transport</keyword>
<dbReference type="Pfam" id="PF23256">
    <property type="entry name" value="CHX17_2nd"/>
    <property type="match status" value="1"/>
</dbReference>
<evidence type="ECO:0000259" key="13">
    <source>
        <dbReference type="Pfam" id="PF00999"/>
    </source>
</evidence>
<dbReference type="GO" id="GO:0006885">
    <property type="term" value="P:regulation of pH"/>
    <property type="evidence" value="ECO:0007669"/>
    <property type="project" value="TreeGrafter"/>
</dbReference>
<feature type="transmembrane region" description="Helical" evidence="12">
    <location>
        <begin position="112"/>
        <end position="132"/>
    </location>
</feature>
<dbReference type="InterPro" id="IPR006153">
    <property type="entry name" value="Cation/H_exchanger_TM"/>
</dbReference>
<reference evidence="16" key="1">
    <citation type="submission" date="2020-01" db="EMBL/GenBank/DDBJ databases">
        <title>Genome sequence of Kobresia littledalei, the first chromosome-level genome in the family Cyperaceae.</title>
        <authorList>
            <person name="Qu G."/>
        </authorList>
    </citation>
    <scope>NUCLEOTIDE SEQUENCE</scope>
    <source>
        <strain evidence="16">C.B.Clarke</strain>
        <tissue evidence="16">Leaf</tissue>
    </source>
</reference>
<feature type="transmembrane region" description="Helical" evidence="12">
    <location>
        <begin position="217"/>
        <end position="242"/>
    </location>
</feature>
<evidence type="ECO:0000256" key="6">
    <source>
        <dbReference type="ARBA" id="ARBA00022692"/>
    </source>
</evidence>
<comment type="caution">
    <text evidence="16">The sequence shown here is derived from an EMBL/GenBank/DDBJ whole genome shotgun (WGS) entry which is preliminary data.</text>
</comment>
<dbReference type="GO" id="GO:0015297">
    <property type="term" value="F:antiporter activity"/>
    <property type="evidence" value="ECO:0007669"/>
    <property type="project" value="InterPro"/>
</dbReference>
<feature type="transmembrane region" description="Helical" evidence="12">
    <location>
        <begin position="20"/>
        <end position="40"/>
    </location>
</feature>
<feature type="transmembrane region" description="Helical" evidence="12">
    <location>
        <begin position="184"/>
        <end position="205"/>
    </location>
</feature>
<dbReference type="GO" id="GO:0009941">
    <property type="term" value="C:chloroplast envelope"/>
    <property type="evidence" value="ECO:0007669"/>
    <property type="project" value="UniProtKB-SubCell"/>
</dbReference>
<dbReference type="InterPro" id="IPR050794">
    <property type="entry name" value="CPA2_transporter"/>
</dbReference>
<evidence type="ECO:0008006" key="18">
    <source>
        <dbReference type="Google" id="ProtNLM"/>
    </source>
</evidence>
<evidence type="ECO:0000256" key="8">
    <source>
        <dbReference type="ARBA" id="ARBA00022989"/>
    </source>
</evidence>
<feature type="transmembrane region" description="Helical" evidence="12">
    <location>
        <begin position="83"/>
        <end position="100"/>
    </location>
</feature>
<keyword evidence="6 12" id="KW-0812">Transmembrane</keyword>
<evidence type="ECO:0000259" key="14">
    <source>
        <dbReference type="Pfam" id="PF23256"/>
    </source>
</evidence>
<evidence type="ECO:0000256" key="7">
    <source>
        <dbReference type="ARBA" id="ARBA00022958"/>
    </source>
</evidence>
<name>A0A833QPC8_9POAL</name>
<dbReference type="EMBL" id="SWLB01000023">
    <property type="protein sequence ID" value="KAF3323226.1"/>
    <property type="molecule type" value="Genomic_DNA"/>
</dbReference>
<dbReference type="GO" id="GO:0016020">
    <property type="term" value="C:membrane"/>
    <property type="evidence" value="ECO:0007669"/>
    <property type="project" value="UniProtKB-SubCell"/>
</dbReference>
<feature type="domain" description="Cation/H(+) antiporter C-terminal" evidence="15">
    <location>
        <begin position="660"/>
        <end position="822"/>
    </location>
</feature>
<feature type="transmembrane region" description="Helical" evidence="12">
    <location>
        <begin position="248"/>
        <end position="265"/>
    </location>
</feature>
<keyword evidence="10 12" id="KW-0472">Membrane</keyword>
<dbReference type="GO" id="GO:0012505">
    <property type="term" value="C:endomembrane system"/>
    <property type="evidence" value="ECO:0007669"/>
    <property type="project" value="TreeGrafter"/>
</dbReference>
<keyword evidence="5" id="KW-0633">Potassium transport</keyword>
<evidence type="ECO:0000256" key="5">
    <source>
        <dbReference type="ARBA" id="ARBA00022538"/>
    </source>
</evidence>
<evidence type="ECO:0000256" key="9">
    <source>
        <dbReference type="ARBA" id="ARBA00023065"/>
    </source>
</evidence>
<comment type="subcellular location">
    <subcellularLocation>
        <location evidence="3">Membrane</location>
        <topology evidence="3">Multi-pass membrane protein</topology>
    </subcellularLocation>
    <subcellularLocation>
        <location evidence="2">Plastid</location>
        <location evidence="2">Chloroplast envelope</location>
    </subcellularLocation>
</comment>
<feature type="transmembrane region" description="Helical" evidence="12">
    <location>
        <begin position="373"/>
        <end position="397"/>
    </location>
</feature>
<evidence type="ECO:0000313" key="16">
    <source>
        <dbReference type="EMBL" id="KAF3323226.1"/>
    </source>
</evidence>
<feature type="transmembrane region" description="Helical" evidence="12">
    <location>
        <begin position="433"/>
        <end position="457"/>
    </location>
</feature>
<dbReference type="AlphaFoldDB" id="A0A833QPC8"/>
<evidence type="ECO:0000313" key="17">
    <source>
        <dbReference type="Proteomes" id="UP000623129"/>
    </source>
</evidence>
<evidence type="ECO:0000256" key="2">
    <source>
        <dbReference type="ARBA" id="ARBA00004119"/>
    </source>
</evidence>
<evidence type="ECO:0000256" key="4">
    <source>
        <dbReference type="ARBA" id="ARBA00022448"/>
    </source>
</evidence>
<dbReference type="Gene3D" id="3.40.50.12370">
    <property type="match status" value="1"/>
</dbReference>
<dbReference type="InterPro" id="IPR038770">
    <property type="entry name" value="Na+/solute_symporter_sf"/>
</dbReference>
<feature type="transmembrane region" description="Helical" evidence="12">
    <location>
        <begin position="310"/>
        <end position="329"/>
    </location>
</feature>
<feature type="transmembrane region" description="Helical" evidence="12">
    <location>
        <begin position="286"/>
        <end position="304"/>
    </location>
</feature>
<keyword evidence="8 12" id="KW-1133">Transmembrane helix</keyword>
<evidence type="ECO:0000259" key="15">
    <source>
        <dbReference type="Pfam" id="PF23259"/>
    </source>
</evidence>
<evidence type="ECO:0000256" key="3">
    <source>
        <dbReference type="ARBA" id="ARBA00004141"/>
    </source>
</evidence>
<gene>
    <name evidence="16" type="ORF">FCM35_KLT11957</name>
</gene>
<evidence type="ECO:0000256" key="11">
    <source>
        <dbReference type="ARBA" id="ARBA00038341"/>
    </source>
</evidence>
<feature type="transmembrane region" description="Helical" evidence="12">
    <location>
        <begin position="47"/>
        <end position="63"/>
    </location>
</feature>
<dbReference type="Proteomes" id="UP000623129">
    <property type="component" value="Unassembled WGS sequence"/>
</dbReference>
<dbReference type="PANTHER" id="PTHR32468">
    <property type="entry name" value="CATION/H + ANTIPORTER"/>
    <property type="match status" value="1"/>
</dbReference>
<dbReference type="PANTHER" id="PTHR32468:SF164">
    <property type="entry name" value="OS05G0485000 PROTEIN"/>
    <property type="match status" value="1"/>
</dbReference>
<proteinExistence type="inferred from homology"/>
<feature type="transmembrane region" description="Helical" evidence="12">
    <location>
        <begin position="404"/>
        <end position="421"/>
    </location>
</feature>
<dbReference type="InterPro" id="IPR057290">
    <property type="entry name" value="CHX17_C"/>
</dbReference>
<protein>
    <recommendedName>
        <fullName evidence="18">Cation/H+ exchanger domain-containing protein</fullName>
    </recommendedName>
</protein>
<comment type="similarity">
    <text evidence="11">Belongs to the monovalent cation:proton antiporter 2 (CPA2) transporter (TC 2.A.37) family. CHX (TC 2.A.37.4) subfamily.</text>
</comment>
<dbReference type="Pfam" id="PF23259">
    <property type="entry name" value="CHX17_C"/>
    <property type="match status" value="1"/>
</dbReference>
<dbReference type="Pfam" id="PF00999">
    <property type="entry name" value="Na_H_Exchanger"/>
    <property type="match status" value="1"/>
</dbReference>